<dbReference type="EMBL" id="FNEN01000003">
    <property type="protein sequence ID" value="SDI54533.1"/>
    <property type="molecule type" value="Genomic_DNA"/>
</dbReference>
<evidence type="ECO:0000256" key="4">
    <source>
        <dbReference type="HAMAP-Rule" id="MF_01124"/>
    </source>
</evidence>
<sequence>MEIERINDTTIKFYVTYADIEDRGFDSDEIWYNRERGEEFFFEMINEAYDHEDFEIEGPLWIQVQAFNNGLEIVITRGQMNDGNVKLEIPVGKDKDDNDVDDNIIDMLDDQLRSRQKDRDGANTTDPLSIVIAFADLEDLITLSKAVKLDYVQNEVYALENVYYLHIEFDDFYDEEEQDNILSRVLEYGEESDVSIHRIREYGHTVVSENGVEVLASYFS</sequence>
<keyword evidence="4" id="KW-0749">Sporulation</keyword>
<dbReference type="GO" id="GO:0030435">
    <property type="term" value="P:sporulation resulting in formation of a cellular spore"/>
    <property type="evidence" value="ECO:0007669"/>
    <property type="project" value="UniProtKB-KW"/>
</dbReference>
<comment type="function">
    <text evidence="4">Enables the recognition and targeting of unfolded and aggregated proteins to the ClpC protease or to other proteins involved in proteolysis. Acts negatively in the development of competence by binding ComK and recruiting it to the ClpCP protease. When overexpressed, inhibits sporulation. Also involved in Spx degradation by ClpC.</text>
</comment>
<dbReference type="InterPro" id="IPR008681">
    <property type="entry name" value="Neg-reg_MecA"/>
</dbReference>
<accession>A0A1G8LFU6</accession>
<dbReference type="GO" id="GO:0030420">
    <property type="term" value="P:establishment of competence for transformation"/>
    <property type="evidence" value="ECO:0007669"/>
    <property type="project" value="UniProtKB-KW"/>
</dbReference>
<evidence type="ECO:0000313" key="5">
    <source>
        <dbReference type="EMBL" id="SDI54533.1"/>
    </source>
</evidence>
<dbReference type="HAMAP" id="MF_01124">
    <property type="entry name" value="MecA"/>
    <property type="match status" value="1"/>
</dbReference>
<dbReference type="Pfam" id="PF05389">
    <property type="entry name" value="MecA"/>
    <property type="match status" value="1"/>
</dbReference>
<proteinExistence type="inferred from homology"/>
<dbReference type="OrthoDB" id="2360201at2"/>
<reference evidence="5 6" key="1">
    <citation type="submission" date="2016-10" db="EMBL/GenBank/DDBJ databases">
        <authorList>
            <person name="de Groot N.N."/>
        </authorList>
    </citation>
    <scope>NUCLEOTIDE SEQUENCE [LARGE SCALE GENOMIC DNA]</scope>
    <source>
        <strain evidence="5 6">DSM 21771</strain>
    </source>
</reference>
<dbReference type="GO" id="GO:0045808">
    <property type="term" value="P:negative regulation of establishment of competence for transformation"/>
    <property type="evidence" value="ECO:0007669"/>
    <property type="project" value="UniProtKB-UniRule"/>
</dbReference>
<dbReference type="InterPro" id="IPR038471">
    <property type="entry name" value="MecA_C_sf"/>
</dbReference>
<comment type="domain">
    <text evidence="4">The N-terminal domain has binding sites for ComK and probably for unfolded/aggregated proteins; the C-terminal domain interacts with ClpC.</text>
</comment>
<evidence type="ECO:0000256" key="1">
    <source>
        <dbReference type="ARBA" id="ARBA00005397"/>
    </source>
</evidence>
<protein>
    <recommendedName>
        <fullName evidence="4">Adapter protein MecA</fullName>
    </recommendedName>
</protein>
<dbReference type="GO" id="GO:0042174">
    <property type="term" value="P:negative regulation of sporulation resulting in formation of a cellular spore"/>
    <property type="evidence" value="ECO:0007669"/>
    <property type="project" value="UniProtKB-UniRule"/>
</dbReference>
<evidence type="ECO:0000313" key="6">
    <source>
        <dbReference type="Proteomes" id="UP000198853"/>
    </source>
</evidence>
<dbReference type="PIRSF" id="PIRSF029008">
    <property type="entry name" value="MecA"/>
    <property type="match status" value="1"/>
</dbReference>
<evidence type="ECO:0000256" key="2">
    <source>
        <dbReference type="ARBA" id="ARBA00011738"/>
    </source>
</evidence>
<name>A0A1G8LFU6_9BACI</name>
<dbReference type="GO" id="GO:0030674">
    <property type="term" value="F:protein-macromolecule adaptor activity"/>
    <property type="evidence" value="ECO:0007669"/>
    <property type="project" value="UniProtKB-UniRule"/>
</dbReference>
<gene>
    <name evidence="4" type="primary">mecA</name>
    <name evidence="5" type="ORF">SAMN04488123_10369</name>
</gene>
<dbReference type="Gene3D" id="3.30.70.1950">
    <property type="match status" value="1"/>
</dbReference>
<dbReference type="RefSeq" id="WP_090396535.1">
    <property type="nucleotide sequence ID" value="NZ_FNEN01000003.1"/>
</dbReference>
<dbReference type="PANTHER" id="PTHR39161:SF1">
    <property type="entry name" value="ADAPTER PROTEIN MECA 1"/>
    <property type="match status" value="1"/>
</dbReference>
<keyword evidence="6" id="KW-1185">Reference proteome</keyword>
<keyword evidence="3 4" id="KW-0178">Competence</keyword>
<dbReference type="NCBIfam" id="NF002644">
    <property type="entry name" value="PRK02315.1-5"/>
    <property type="match status" value="1"/>
</dbReference>
<organism evidence="5 6">
    <name type="scientific">Natribacillus halophilus</name>
    <dbReference type="NCBI Taxonomy" id="549003"/>
    <lineage>
        <taxon>Bacteria</taxon>
        <taxon>Bacillati</taxon>
        <taxon>Bacillota</taxon>
        <taxon>Bacilli</taxon>
        <taxon>Bacillales</taxon>
        <taxon>Bacillaceae</taxon>
        <taxon>Natribacillus</taxon>
    </lineage>
</organism>
<dbReference type="PANTHER" id="PTHR39161">
    <property type="entry name" value="ADAPTER PROTEIN MECA"/>
    <property type="match status" value="1"/>
</dbReference>
<evidence type="ECO:0000256" key="3">
    <source>
        <dbReference type="ARBA" id="ARBA00023287"/>
    </source>
</evidence>
<comment type="similarity">
    <text evidence="1 4">Belongs to the MecA family.</text>
</comment>
<dbReference type="Proteomes" id="UP000198853">
    <property type="component" value="Unassembled WGS sequence"/>
</dbReference>
<dbReference type="AlphaFoldDB" id="A0A1G8LFU6"/>
<comment type="subunit">
    <text evidence="2 4">Homodimer.</text>
</comment>